<protein>
    <submittedName>
        <fullName evidence="3">Alpha/beta hydrolase</fullName>
    </submittedName>
</protein>
<comment type="caution">
    <text evidence="3">The sequence shown here is derived from an EMBL/GenBank/DDBJ whole genome shotgun (WGS) entry which is preliminary data.</text>
</comment>
<dbReference type="PANTHER" id="PTHR12277:SF81">
    <property type="entry name" value="PROTEIN ABHD13"/>
    <property type="match status" value="1"/>
</dbReference>
<dbReference type="AlphaFoldDB" id="A0A8J7BZD5"/>
<dbReference type="PANTHER" id="PTHR12277">
    <property type="entry name" value="ALPHA/BETA HYDROLASE DOMAIN-CONTAINING PROTEIN"/>
    <property type="match status" value="1"/>
</dbReference>
<dbReference type="EMBL" id="JACXAE010000110">
    <property type="protein sequence ID" value="MBD2777392.1"/>
    <property type="molecule type" value="Genomic_DNA"/>
</dbReference>
<accession>A0A8J7BZD5</accession>
<keyword evidence="1" id="KW-1133">Transmembrane helix</keyword>
<evidence type="ECO:0000256" key="1">
    <source>
        <dbReference type="SAM" id="Phobius"/>
    </source>
</evidence>
<feature type="transmembrane region" description="Helical" evidence="1">
    <location>
        <begin position="20"/>
        <end position="36"/>
    </location>
</feature>
<evidence type="ECO:0000313" key="4">
    <source>
        <dbReference type="Proteomes" id="UP000629098"/>
    </source>
</evidence>
<keyword evidence="3" id="KW-0378">Hydrolase</keyword>
<dbReference type="RefSeq" id="WP_190836463.1">
    <property type="nucleotide sequence ID" value="NZ_CAWPPI010000110.1"/>
</dbReference>
<dbReference type="GO" id="GO:0016787">
    <property type="term" value="F:hydrolase activity"/>
    <property type="evidence" value="ECO:0007669"/>
    <property type="project" value="UniProtKB-KW"/>
</dbReference>
<proteinExistence type="predicted"/>
<dbReference type="InterPro" id="IPR029058">
    <property type="entry name" value="AB_hydrolase_fold"/>
</dbReference>
<evidence type="ECO:0000259" key="2">
    <source>
        <dbReference type="Pfam" id="PF12146"/>
    </source>
</evidence>
<keyword evidence="4" id="KW-1185">Reference proteome</keyword>
<dbReference type="Proteomes" id="UP000629098">
    <property type="component" value="Unassembled WGS sequence"/>
</dbReference>
<keyword evidence="1" id="KW-0812">Transmembrane</keyword>
<evidence type="ECO:0000313" key="3">
    <source>
        <dbReference type="EMBL" id="MBD2777392.1"/>
    </source>
</evidence>
<organism evidence="3 4">
    <name type="scientific">Iningainema tapete BLCC-T55</name>
    <dbReference type="NCBI Taxonomy" id="2748662"/>
    <lineage>
        <taxon>Bacteria</taxon>
        <taxon>Bacillati</taxon>
        <taxon>Cyanobacteriota</taxon>
        <taxon>Cyanophyceae</taxon>
        <taxon>Nostocales</taxon>
        <taxon>Scytonemataceae</taxon>
        <taxon>Iningainema tapete</taxon>
    </lineage>
</organism>
<name>A0A8J7BZD5_9CYAN</name>
<dbReference type="SUPFAM" id="SSF53474">
    <property type="entry name" value="alpha/beta-Hydrolases"/>
    <property type="match status" value="1"/>
</dbReference>
<dbReference type="Pfam" id="PF12146">
    <property type="entry name" value="Hydrolase_4"/>
    <property type="match status" value="1"/>
</dbReference>
<dbReference type="InterPro" id="IPR022742">
    <property type="entry name" value="Hydrolase_4"/>
</dbReference>
<reference evidence="3" key="1">
    <citation type="submission" date="2020-09" db="EMBL/GenBank/DDBJ databases">
        <title>Iningainema tapete sp. nov. (Scytonemataceae, Cyanobacteria) from greenhouses in central Florida (USA) produces two types of nodularin with biosynthetic potential for microcystin-LR and anabaenopeptins.</title>
        <authorList>
            <person name="Berthold D.E."/>
            <person name="Lefler F.W."/>
            <person name="Huang I.-S."/>
            <person name="Abdulla H."/>
            <person name="Zimba P.V."/>
            <person name="Laughinghouse H.D. IV."/>
        </authorList>
    </citation>
    <scope>NUCLEOTIDE SEQUENCE</scope>
    <source>
        <strain evidence="3">BLCCT55</strain>
    </source>
</reference>
<gene>
    <name evidence="3" type="ORF">ICL16_36430</name>
</gene>
<feature type="domain" description="Serine aminopeptidase S33" evidence="2">
    <location>
        <begin position="77"/>
        <end position="182"/>
    </location>
</feature>
<dbReference type="Gene3D" id="3.40.50.1820">
    <property type="entry name" value="alpha/beta hydrolase"/>
    <property type="match status" value="1"/>
</dbReference>
<keyword evidence="1" id="KW-0472">Membrane</keyword>
<sequence length="276" mass="31140">MDKQLLKKLLVGEFSWKRFVRSLILIYLFFAIYVFFRADSMIFLPQPSSYKDTKEILKLTSANQTKLSAVYLVNPTAKYTILYAHGNAEDLGDIRPILEKLQNLGFSVFAYDYRGYGTSEGTPTEKHAYEDIDTAYNYLTQHLKIPPERIIVFGRSVGGGSAVDLAYRKPVAGLIVESSFISAFRVVVPLPILPFDKFTNLEKIKRVNCPVLVMHGKADDTIPFAHGEQLFAAAPSPKLSLWVDEATHNDFTWVAGESYGKILREFASLVAEKQRI</sequence>